<dbReference type="GO" id="GO:0009986">
    <property type="term" value="C:cell surface"/>
    <property type="evidence" value="ECO:0007669"/>
    <property type="project" value="TreeGrafter"/>
</dbReference>
<dbReference type="Pfam" id="PF00150">
    <property type="entry name" value="Cellulase"/>
    <property type="match status" value="1"/>
</dbReference>
<keyword evidence="5 7" id="KW-0326">Glycosidase</keyword>
<evidence type="ECO:0000256" key="6">
    <source>
        <dbReference type="ARBA" id="ARBA00023326"/>
    </source>
</evidence>
<organism evidence="10 11">
    <name type="scientific">Candidatus Acidiferrum panamense</name>
    <dbReference type="NCBI Taxonomy" id="2741543"/>
    <lineage>
        <taxon>Bacteria</taxon>
        <taxon>Pseudomonadati</taxon>
        <taxon>Acidobacteriota</taxon>
        <taxon>Terriglobia</taxon>
        <taxon>Candidatus Acidiferrales</taxon>
        <taxon>Candidatus Acidiferrum</taxon>
    </lineage>
</organism>
<evidence type="ECO:0000256" key="1">
    <source>
        <dbReference type="ARBA" id="ARBA00005641"/>
    </source>
</evidence>
<dbReference type="Proteomes" id="UP000567293">
    <property type="component" value="Unassembled WGS sequence"/>
</dbReference>
<dbReference type="GO" id="GO:0008422">
    <property type="term" value="F:beta-glucosidase activity"/>
    <property type="evidence" value="ECO:0007669"/>
    <property type="project" value="TreeGrafter"/>
</dbReference>
<feature type="domain" description="Glycoside hydrolase family 5" evidence="9">
    <location>
        <begin position="56"/>
        <end position="346"/>
    </location>
</feature>
<keyword evidence="3" id="KW-0136">Cellulose degradation</keyword>
<dbReference type="Gene3D" id="3.20.20.80">
    <property type="entry name" value="Glycosidases"/>
    <property type="match status" value="1"/>
</dbReference>
<evidence type="ECO:0000256" key="3">
    <source>
        <dbReference type="ARBA" id="ARBA00023001"/>
    </source>
</evidence>
<keyword evidence="11" id="KW-1185">Reference proteome</keyword>
<evidence type="ECO:0000256" key="8">
    <source>
        <dbReference type="SAM" id="SignalP"/>
    </source>
</evidence>
<evidence type="ECO:0000256" key="5">
    <source>
        <dbReference type="ARBA" id="ARBA00023295"/>
    </source>
</evidence>
<protein>
    <submittedName>
        <fullName evidence="10">Glycoside hydrolase family 5 protein</fullName>
    </submittedName>
</protein>
<evidence type="ECO:0000256" key="7">
    <source>
        <dbReference type="RuleBase" id="RU361153"/>
    </source>
</evidence>
<keyword evidence="2 7" id="KW-0378">Hydrolase</keyword>
<comment type="similarity">
    <text evidence="1 7">Belongs to the glycosyl hydrolase 5 (cellulase A) family.</text>
</comment>
<keyword evidence="6" id="KW-0624">Polysaccharide degradation</keyword>
<keyword evidence="4" id="KW-0119">Carbohydrate metabolism</keyword>
<accession>A0A7V8NWV9</accession>
<comment type="caution">
    <text evidence="10">The sequence shown here is derived from an EMBL/GenBank/DDBJ whole genome shotgun (WGS) entry which is preliminary data.</text>
</comment>
<dbReference type="InterPro" id="IPR017853">
    <property type="entry name" value="GH"/>
</dbReference>
<dbReference type="GO" id="GO:0005576">
    <property type="term" value="C:extracellular region"/>
    <property type="evidence" value="ECO:0007669"/>
    <property type="project" value="TreeGrafter"/>
</dbReference>
<evidence type="ECO:0000259" key="9">
    <source>
        <dbReference type="Pfam" id="PF00150"/>
    </source>
</evidence>
<dbReference type="SUPFAM" id="SSF51445">
    <property type="entry name" value="(Trans)glycosidases"/>
    <property type="match status" value="1"/>
</dbReference>
<dbReference type="GO" id="GO:0030245">
    <property type="term" value="P:cellulose catabolic process"/>
    <property type="evidence" value="ECO:0007669"/>
    <property type="project" value="UniProtKB-KW"/>
</dbReference>
<feature type="non-terminal residue" evidence="10">
    <location>
        <position position="1"/>
    </location>
</feature>
<sequence length="380" mass="43207">VVLVLALSGAAVAAFAQTSQESRLVQRRAAHLRHGINLSEWFAQVYDQKGYTKEHFETWTTAQDIALIKTMAFDHVRLSVNPQPMFRRKQADSIPEDYLGYLDAAVKMILDQGLAVIIDIHPDSDFKEKLANDNEFVEQFADFWRALARHYSSWNADLVFFEVLNEPEFGDRYRWEGVQSKLAVAIREGAPAQTIIIAGANWSGDSELLFIEPLRDPNIIYNFHFYEPHVFTHQGANWSTNFVHYLKDLPYPSSPENVQQAAALVPDAVNRLQVIRYGMDRWSMTRIDDEISQIAAWGKRWNVSLTCNEFGVYRKAALPKDRAAWISDVRTTLEKNGIGWTMWDYSGGFAVAVKQAGRAVPDELTVRALGRTMPAPQPQK</sequence>
<name>A0A7V8NWV9_9BACT</name>
<proteinExistence type="inferred from homology"/>
<keyword evidence="8" id="KW-0732">Signal</keyword>
<gene>
    <name evidence="10" type="ORF">HRJ53_28495</name>
</gene>
<evidence type="ECO:0000313" key="11">
    <source>
        <dbReference type="Proteomes" id="UP000567293"/>
    </source>
</evidence>
<dbReference type="AlphaFoldDB" id="A0A7V8NWV9"/>
<dbReference type="PANTHER" id="PTHR31297:SF41">
    <property type="entry name" value="ENDOGLUCANASE, PUTATIVE (AFU_ORTHOLOGUE AFUA_5G01830)-RELATED"/>
    <property type="match status" value="1"/>
</dbReference>
<feature type="chain" id="PRO_5030707415" evidence="8">
    <location>
        <begin position="17"/>
        <end position="380"/>
    </location>
</feature>
<dbReference type="InterPro" id="IPR001547">
    <property type="entry name" value="Glyco_hydro_5"/>
</dbReference>
<evidence type="ECO:0000256" key="4">
    <source>
        <dbReference type="ARBA" id="ARBA00023277"/>
    </source>
</evidence>
<dbReference type="InterPro" id="IPR050386">
    <property type="entry name" value="Glycosyl_hydrolase_5"/>
</dbReference>
<dbReference type="PANTHER" id="PTHR31297">
    <property type="entry name" value="GLUCAN ENDO-1,6-BETA-GLUCOSIDASE B"/>
    <property type="match status" value="1"/>
</dbReference>
<reference evidence="10" key="1">
    <citation type="submission" date="2020-06" db="EMBL/GenBank/DDBJ databases">
        <title>Legume-microbial interactions unlock mineral nutrients during tropical forest succession.</title>
        <authorList>
            <person name="Epihov D.Z."/>
        </authorList>
    </citation>
    <scope>NUCLEOTIDE SEQUENCE [LARGE SCALE GENOMIC DNA]</scope>
    <source>
        <strain evidence="10">Pan2503</strain>
    </source>
</reference>
<evidence type="ECO:0000313" key="10">
    <source>
        <dbReference type="EMBL" id="MBA0088947.1"/>
    </source>
</evidence>
<evidence type="ECO:0000256" key="2">
    <source>
        <dbReference type="ARBA" id="ARBA00022801"/>
    </source>
</evidence>
<feature type="signal peptide" evidence="8">
    <location>
        <begin position="1"/>
        <end position="16"/>
    </location>
</feature>
<dbReference type="EMBL" id="JACDQQ010002758">
    <property type="protein sequence ID" value="MBA0088947.1"/>
    <property type="molecule type" value="Genomic_DNA"/>
</dbReference>